<evidence type="ECO:0000259" key="2">
    <source>
        <dbReference type="Pfam" id="PF24864"/>
    </source>
</evidence>
<dbReference type="Pfam" id="PF24864">
    <property type="entry name" value="DUF7730"/>
    <property type="match status" value="1"/>
</dbReference>
<protein>
    <recommendedName>
        <fullName evidence="2">DUF7730 domain-containing protein</fullName>
    </recommendedName>
</protein>
<dbReference type="InterPro" id="IPR038883">
    <property type="entry name" value="AN11006-like"/>
</dbReference>
<name>A0AAV9G7Q4_9PEZI</name>
<sequence length="283" mass="32041">MPTSLLDLPGELRNPIYTHLLISPTPIELCFCTGHLRRTAPKSPLNRRWHLSDSEDDNSIDCLCRPPGLNTGPFTAILAANRQTYAEANHLLYKENCFVIFATKWASLRAFLRRIGRDNAALIRHMCIPFPRVRLPLGMEDVWSSDDEESMNGPPNFRGYKNVSKEPLFRVSNPALLNMLSSWCTGLERLETVVGTAVPDPNVTKRGLVVEAMVFLDTRIWGKMPSLKKFIVNLYDHPQLDQEWVDTMKSCGWVVEKRPHVPRRPGVSSSRARLLSMNSSDDG</sequence>
<reference evidence="3" key="1">
    <citation type="journal article" date="2023" name="Mol. Phylogenet. Evol.">
        <title>Genome-scale phylogeny and comparative genomics of the fungal order Sordariales.</title>
        <authorList>
            <person name="Hensen N."/>
            <person name="Bonometti L."/>
            <person name="Westerberg I."/>
            <person name="Brannstrom I.O."/>
            <person name="Guillou S."/>
            <person name="Cros-Aarteil S."/>
            <person name="Calhoun S."/>
            <person name="Haridas S."/>
            <person name="Kuo A."/>
            <person name="Mondo S."/>
            <person name="Pangilinan J."/>
            <person name="Riley R."/>
            <person name="LaButti K."/>
            <person name="Andreopoulos B."/>
            <person name="Lipzen A."/>
            <person name="Chen C."/>
            <person name="Yan M."/>
            <person name="Daum C."/>
            <person name="Ng V."/>
            <person name="Clum A."/>
            <person name="Steindorff A."/>
            <person name="Ohm R.A."/>
            <person name="Martin F."/>
            <person name="Silar P."/>
            <person name="Natvig D.O."/>
            <person name="Lalanne C."/>
            <person name="Gautier V."/>
            <person name="Ament-Velasquez S.L."/>
            <person name="Kruys A."/>
            <person name="Hutchinson M.I."/>
            <person name="Powell A.J."/>
            <person name="Barry K."/>
            <person name="Miller A.N."/>
            <person name="Grigoriev I.V."/>
            <person name="Debuchy R."/>
            <person name="Gladieux P."/>
            <person name="Hiltunen Thoren M."/>
            <person name="Johannesson H."/>
        </authorList>
    </citation>
    <scope>NUCLEOTIDE SEQUENCE</scope>
    <source>
        <strain evidence="3">PSN243</strain>
    </source>
</reference>
<dbReference type="EMBL" id="MU865981">
    <property type="protein sequence ID" value="KAK4444174.1"/>
    <property type="molecule type" value="Genomic_DNA"/>
</dbReference>
<dbReference type="AlphaFoldDB" id="A0AAV9G7Q4"/>
<organism evidence="3 4">
    <name type="scientific">Podospora aff. communis PSN243</name>
    <dbReference type="NCBI Taxonomy" id="3040156"/>
    <lineage>
        <taxon>Eukaryota</taxon>
        <taxon>Fungi</taxon>
        <taxon>Dikarya</taxon>
        <taxon>Ascomycota</taxon>
        <taxon>Pezizomycotina</taxon>
        <taxon>Sordariomycetes</taxon>
        <taxon>Sordariomycetidae</taxon>
        <taxon>Sordariales</taxon>
        <taxon>Podosporaceae</taxon>
        <taxon>Podospora</taxon>
    </lineage>
</organism>
<dbReference type="PANTHER" id="PTHR42085:SF2">
    <property type="entry name" value="F-BOX DOMAIN-CONTAINING PROTEIN"/>
    <property type="match status" value="1"/>
</dbReference>
<dbReference type="InterPro" id="IPR056632">
    <property type="entry name" value="DUF7730"/>
</dbReference>
<dbReference type="Proteomes" id="UP001321760">
    <property type="component" value="Unassembled WGS sequence"/>
</dbReference>
<proteinExistence type="predicted"/>
<feature type="domain" description="DUF7730" evidence="2">
    <location>
        <begin position="5"/>
        <end position="137"/>
    </location>
</feature>
<evidence type="ECO:0000313" key="4">
    <source>
        <dbReference type="Proteomes" id="UP001321760"/>
    </source>
</evidence>
<reference evidence="3" key="2">
    <citation type="submission" date="2023-05" db="EMBL/GenBank/DDBJ databases">
        <authorList>
            <consortium name="Lawrence Berkeley National Laboratory"/>
            <person name="Steindorff A."/>
            <person name="Hensen N."/>
            <person name="Bonometti L."/>
            <person name="Westerberg I."/>
            <person name="Brannstrom I.O."/>
            <person name="Guillou S."/>
            <person name="Cros-Aarteil S."/>
            <person name="Calhoun S."/>
            <person name="Haridas S."/>
            <person name="Kuo A."/>
            <person name="Mondo S."/>
            <person name="Pangilinan J."/>
            <person name="Riley R."/>
            <person name="Labutti K."/>
            <person name="Andreopoulos B."/>
            <person name="Lipzen A."/>
            <person name="Chen C."/>
            <person name="Yanf M."/>
            <person name="Daum C."/>
            <person name="Ng V."/>
            <person name="Clum A."/>
            <person name="Ohm R."/>
            <person name="Martin F."/>
            <person name="Silar P."/>
            <person name="Natvig D."/>
            <person name="Lalanne C."/>
            <person name="Gautier V."/>
            <person name="Ament-Velasquez S.L."/>
            <person name="Kruys A."/>
            <person name="Hutchinson M.I."/>
            <person name="Powell A.J."/>
            <person name="Barry K."/>
            <person name="Miller A.N."/>
            <person name="Grigoriev I.V."/>
            <person name="Debuchy R."/>
            <person name="Gladieux P."/>
            <person name="Thoren M.H."/>
            <person name="Johannesson H."/>
        </authorList>
    </citation>
    <scope>NUCLEOTIDE SEQUENCE</scope>
    <source>
        <strain evidence="3">PSN243</strain>
    </source>
</reference>
<feature type="compositionally biased region" description="Polar residues" evidence="1">
    <location>
        <begin position="267"/>
        <end position="283"/>
    </location>
</feature>
<dbReference type="PANTHER" id="PTHR42085">
    <property type="entry name" value="F-BOX DOMAIN-CONTAINING PROTEIN"/>
    <property type="match status" value="1"/>
</dbReference>
<accession>A0AAV9G7Q4</accession>
<comment type="caution">
    <text evidence="3">The sequence shown here is derived from an EMBL/GenBank/DDBJ whole genome shotgun (WGS) entry which is preliminary data.</text>
</comment>
<feature type="region of interest" description="Disordered" evidence="1">
    <location>
        <begin position="262"/>
        <end position="283"/>
    </location>
</feature>
<evidence type="ECO:0000313" key="3">
    <source>
        <dbReference type="EMBL" id="KAK4444174.1"/>
    </source>
</evidence>
<gene>
    <name evidence="3" type="ORF">QBC34DRAFT_442806</name>
</gene>
<keyword evidence="4" id="KW-1185">Reference proteome</keyword>
<evidence type="ECO:0000256" key="1">
    <source>
        <dbReference type="SAM" id="MobiDB-lite"/>
    </source>
</evidence>